<proteinExistence type="predicted"/>
<feature type="domain" description="Ig-like" evidence="7">
    <location>
        <begin position="525"/>
        <end position="608"/>
    </location>
</feature>
<feature type="domain" description="Ig-like" evidence="7">
    <location>
        <begin position="168"/>
        <end position="258"/>
    </location>
</feature>
<dbReference type="Pfam" id="PF24518">
    <property type="entry name" value="Ig_CD22"/>
    <property type="match status" value="1"/>
</dbReference>
<dbReference type="SMART" id="SM00409">
    <property type="entry name" value="IG"/>
    <property type="match status" value="10"/>
</dbReference>
<dbReference type="EMBL" id="JAHFZB010000037">
    <property type="protein sequence ID" value="KAK6469922.1"/>
    <property type="molecule type" value="Genomic_DNA"/>
</dbReference>
<feature type="transmembrane region" description="Helical" evidence="6">
    <location>
        <begin position="974"/>
        <end position="1003"/>
    </location>
</feature>
<reference evidence="8 9" key="1">
    <citation type="submission" date="2021-05" db="EMBL/GenBank/DDBJ databases">
        <authorList>
            <person name="Zahm M."/>
            <person name="Klopp C."/>
            <person name="Cabau C."/>
            <person name="Kuhl H."/>
            <person name="Suciu R."/>
            <person name="Ciorpac M."/>
            <person name="Holostenco D."/>
            <person name="Gessner J."/>
            <person name="Wuertz S."/>
            <person name="Hohne C."/>
            <person name="Stock M."/>
            <person name="Gislard M."/>
            <person name="Lluch J."/>
            <person name="Milhes M."/>
            <person name="Lampietro C."/>
            <person name="Lopez Roques C."/>
            <person name="Donnadieu C."/>
            <person name="Du K."/>
            <person name="Schartl M."/>
            <person name="Guiguen Y."/>
        </authorList>
    </citation>
    <scope>NUCLEOTIDE SEQUENCE [LARGE SCALE GENOMIC DNA]</scope>
    <source>
        <strain evidence="8">Hh-F2</strain>
        <tissue evidence="8">Blood</tissue>
    </source>
</reference>
<dbReference type="PANTHER" id="PTHR46013:SF4">
    <property type="entry name" value="B-CELL RECEPTOR CD22-RELATED"/>
    <property type="match status" value="1"/>
</dbReference>
<dbReference type="InterPro" id="IPR007110">
    <property type="entry name" value="Ig-like_dom"/>
</dbReference>
<dbReference type="Gene3D" id="2.60.40.10">
    <property type="entry name" value="Immunoglobulins"/>
    <property type="match status" value="10"/>
</dbReference>
<dbReference type="InterPro" id="IPR036179">
    <property type="entry name" value="Ig-like_dom_sf"/>
</dbReference>
<dbReference type="PANTHER" id="PTHR46013">
    <property type="entry name" value="VASCULAR CELL ADHESION MOLECULE 1"/>
    <property type="match status" value="1"/>
</dbReference>
<feature type="domain" description="Ig-like" evidence="7">
    <location>
        <begin position="613"/>
        <end position="697"/>
    </location>
</feature>
<dbReference type="InterPro" id="IPR013098">
    <property type="entry name" value="Ig_I-set"/>
</dbReference>
<dbReference type="Pfam" id="PF07679">
    <property type="entry name" value="I-set"/>
    <property type="match status" value="1"/>
</dbReference>
<dbReference type="InterPro" id="IPR013783">
    <property type="entry name" value="Ig-like_fold"/>
</dbReference>
<evidence type="ECO:0000256" key="4">
    <source>
        <dbReference type="ARBA" id="ARBA00046458"/>
    </source>
</evidence>
<keyword evidence="6" id="KW-0812">Transmembrane</keyword>
<sequence length="1226" mass="137371">MGRGAGRFITPKWGFKSGLLPGLQIWIPWEERNMVYLLMAILSLCGAADVIIQFKSMYQEKEEGSCVTIICSFKWSSMETGIWWKNPIYDPQTKDYNKTTVYHEDESIVDPEFKGRTEYLGDRNTNCSFKIKNLQLNDSGIYNFRFIGKNDYKWMNKEGVKLSVTKNPCKIDIETPSIMIEGKEANLTCATKGPCANNPKWQDTQDGWQFKRVQSDENGKPRSETLTFTPTWWNHTKTLKCQVEGNKDECAARSVFLDIQYSPKETKVSSSHTEVKEGENVTLVCTSQGNPPVNTRWIKNGLGPIQNLTNELKFDAIDIEDSGAYYCQASNVLGKENSSVINIDVKYKPKGTRILVAKEELNEGDSLTIECLFSSCNPNITSYTWYGNGKLVNPESGSTLEISDVTYQSDKYKYECEVKNEVGSSRSNPIILKVAYPPKETTAISRPADDIKEGAAVTLVCSCKGNPPVNFYTWFKVGQGIINNLETFEFNSISITDSGDYFCEAKNQLGAQNSSMINIDVKYAPKNVRIENSPQAEKILEGDELSLTCNTSGGNPTQISFAWYRNEHQTQARQTLKFDKITRDQAGSYYCEATNSAGSTKSSHENIDVWYGPTGTQIETNPLEKTIKVGQAMALTCSSRCNPLPSYSWYKHNTKSIDRLETTQKVLQFHKITVSEAGEYHCTAYNNIGADNSSSITLNVLYAPINLNLSMESDLKEGDLAVIQCTVQSNPASYLSLIRRDTKTGWKAHREPLREELPNSIKLTFPSLRSEDAGIYACSARNSEGEMTGDRELTVKYAPKDIQVQTPGDIMEENTVTLNCENHAHPPVSQYTWFKVTGGAVHNVGQERALQFMSISYKDWGDYFCNARNAIGEGNSSVIRLTLKFPPKNTRVLHNISAAGVTEGDTVILVCSCLSNPPAESFNWYRDAGNNRETPVSSTQNLTISDVTKANEGLYYCVAKNTLSSQTSEKITILVSYGLVMKAATSAAVLVVVLLICLVIAFICRWKQRKNTPGSQDGEDTCFKLINHMGTRNDTRENLVMDWVSDPQRSREDLSDGIHNPESLDYISSRQGRSRSQPPPSEAEVVYSTVAKPAPTQKGRGTENPHWATRNNCQDQETLNYASLQFQGTSEQQKGSAGKERVRGKEAISDIYSTVCKPRKPTEQEKGDYENYKVPPGARKQKDDEDDCEELNYSTIVIPARVNKWESESDEEDEEEERTQYTHLKL</sequence>
<accession>A0ABR0YB96</accession>
<comment type="subunit">
    <text evidence="4">Predominantly monomer of isoform CD22-beta. Also found as heterodimer of isoform CD22-beta and a shorter isoform. Interacts with PTPN6/SHP-1, LYN, SYK, PIK3R1/PIK3R2 and PLCG1 upon phosphorylation. Interacts with GRB2, INPP5D and SHC1 upon phosphorylation. May form a complex with INPP5D/SHIP, GRB2 and SHC1.</text>
</comment>
<dbReference type="InterPro" id="IPR056386">
    <property type="entry name" value="Ig_CD22"/>
</dbReference>
<evidence type="ECO:0000313" key="8">
    <source>
        <dbReference type="EMBL" id="KAK6469922.1"/>
    </source>
</evidence>
<dbReference type="Pfam" id="PF13895">
    <property type="entry name" value="Ig_2"/>
    <property type="match status" value="4"/>
</dbReference>
<comment type="function">
    <text evidence="3">Most highly expressed siglec (sialic acid-binding immunoglobulin-like lectin) on B-cells that plays a role in various aspects of B-cell biology including differentiation, antigen presentation, and trafficking to bone marrow. Binds to alpha 2,6-linked sialic acid residues of surface molecules such as CD22 itself, CD45 and IgM in a cis configuration. Can also bind to ligands on other cells as an adhesion molecule in a trans configuration. Acts as an inhibitory coreceptor on the surface of B-cells and inhibits B-cell receptor induced signaling, characterized by inhibition of the calcium mobilization and cellular activation. Mechanistically, the immunoreceptor tyrosine-based inhibitory motif domain is phosphorylated by the Src kinase LYN, which in turn leads to the recruitment of the protein tyrosine phosphatase 1/PTPN6, leading to the negative regulation of BCR signaling. If this negative signaling from is of sufficient strength, apoptosis of the B-cell can be induced.</text>
</comment>
<keyword evidence="6" id="KW-1133">Transmembrane helix</keyword>
<feature type="domain" description="Ig-like" evidence="7">
    <location>
        <begin position="887"/>
        <end position="972"/>
    </location>
</feature>
<feature type="compositionally biased region" description="Acidic residues" evidence="5">
    <location>
        <begin position="1208"/>
        <end position="1217"/>
    </location>
</feature>
<dbReference type="PROSITE" id="PS50835">
    <property type="entry name" value="IG_LIKE"/>
    <property type="match status" value="9"/>
</dbReference>
<dbReference type="Proteomes" id="UP001369086">
    <property type="component" value="Unassembled WGS sequence"/>
</dbReference>
<dbReference type="InterPro" id="IPR003599">
    <property type="entry name" value="Ig_sub"/>
</dbReference>
<feature type="compositionally biased region" description="Basic and acidic residues" evidence="5">
    <location>
        <begin position="1160"/>
        <end position="1171"/>
    </location>
</feature>
<name>A0ABR0YB96_HUSHU</name>
<comment type="caution">
    <text evidence="8">The sequence shown here is derived from an EMBL/GenBank/DDBJ whole genome shotgun (WGS) entry which is preliminary data.</text>
</comment>
<evidence type="ECO:0000313" key="9">
    <source>
        <dbReference type="Proteomes" id="UP001369086"/>
    </source>
</evidence>
<feature type="domain" description="Ig-like" evidence="7">
    <location>
        <begin position="704"/>
        <end position="794"/>
    </location>
</feature>
<feature type="region of interest" description="Disordered" evidence="5">
    <location>
        <begin position="1157"/>
        <end position="1189"/>
    </location>
</feature>
<gene>
    <name evidence="8" type="ORF">HHUSO_G31494</name>
</gene>
<dbReference type="Pfam" id="PF13927">
    <property type="entry name" value="Ig_3"/>
    <property type="match status" value="3"/>
</dbReference>
<feature type="domain" description="Ig-like" evidence="7">
    <location>
        <begin position="438"/>
        <end position="518"/>
    </location>
</feature>
<evidence type="ECO:0000256" key="6">
    <source>
        <dbReference type="SAM" id="Phobius"/>
    </source>
</evidence>
<dbReference type="SMART" id="SM00408">
    <property type="entry name" value="IGc2"/>
    <property type="match status" value="8"/>
</dbReference>
<evidence type="ECO:0000256" key="2">
    <source>
        <dbReference type="ARBA" id="ARBA00041781"/>
    </source>
</evidence>
<organism evidence="8 9">
    <name type="scientific">Huso huso</name>
    <name type="common">Beluga</name>
    <name type="synonym">Acipenser huso</name>
    <dbReference type="NCBI Taxonomy" id="61971"/>
    <lineage>
        <taxon>Eukaryota</taxon>
        <taxon>Metazoa</taxon>
        <taxon>Chordata</taxon>
        <taxon>Craniata</taxon>
        <taxon>Vertebrata</taxon>
        <taxon>Euteleostomi</taxon>
        <taxon>Actinopterygii</taxon>
        <taxon>Chondrostei</taxon>
        <taxon>Acipenseriformes</taxon>
        <taxon>Acipenseridae</taxon>
        <taxon>Huso</taxon>
    </lineage>
</organism>
<feature type="domain" description="Ig-like" evidence="7">
    <location>
        <begin position="349"/>
        <end position="431"/>
    </location>
</feature>
<dbReference type="InterPro" id="IPR003598">
    <property type="entry name" value="Ig_sub2"/>
</dbReference>
<dbReference type="SUPFAM" id="SSF48726">
    <property type="entry name" value="Immunoglobulin"/>
    <property type="match status" value="10"/>
</dbReference>
<protein>
    <recommendedName>
        <fullName evidence="1">B-cell receptor CD22</fullName>
    </recommendedName>
    <alternativeName>
        <fullName evidence="2">Sialic acid-binding Ig-like lectin 2</fullName>
    </alternativeName>
</protein>
<keyword evidence="6" id="KW-0472">Membrane</keyword>
<feature type="domain" description="Ig-like" evidence="7">
    <location>
        <begin position="263"/>
        <end position="342"/>
    </location>
</feature>
<evidence type="ECO:0000259" key="7">
    <source>
        <dbReference type="PROSITE" id="PS50835"/>
    </source>
</evidence>
<keyword evidence="9" id="KW-1185">Reference proteome</keyword>
<feature type="domain" description="Ig-like" evidence="7">
    <location>
        <begin position="799"/>
        <end position="882"/>
    </location>
</feature>
<feature type="region of interest" description="Disordered" evidence="5">
    <location>
        <begin position="1204"/>
        <end position="1226"/>
    </location>
</feature>
<evidence type="ECO:0000256" key="3">
    <source>
        <dbReference type="ARBA" id="ARBA00045430"/>
    </source>
</evidence>
<dbReference type="CDD" id="cd00096">
    <property type="entry name" value="Ig"/>
    <property type="match status" value="2"/>
</dbReference>
<evidence type="ECO:0000256" key="1">
    <source>
        <dbReference type="ARBA" id="ARBA00040106"/>
    </source>
</evidence>
<feature type="region of interest" description="Disordered" evidence="5">
    <location>
        <begin position="1050"/>
        <end position="1110"/>
    </location>
</feature>
<evidence type="ECO:0000256" key="5">
    <source>
        <dbReference type="SAM" id="MobiDB-lite"/>
    </source>
</evidence>